<organism evidence="1 2">
    <name type="scientific">Cylicostephanus goldi</name>
    <name type="common">Nematode worm</name>
    <dbReference type="NCBI Taxonomy" id="71465"/>
    <lineage>
        <taxon>Eukaryota</taxon>
        <taxon>Metazoa</taxon>
        <taxon>Ecdysozoa</taxon>
        <taxon>Nematoda</taxon>
        <taxon>Chromadorea</taxon>
        <taxon>Rhabditida</taxon>
        <taxon>Rhabditina</taxon>
        <taxon>Rhabditomorpha</taxon>
        <taxon>Strongyloidea</taxon>
        <taxon>Strongylidae</taxon>
        <taxon>Cylicostephanus</taxon>
    </lineage>
</organism>
<evidence type="ECO:0008006" key="3">
    <source>
        <dbReference type="Google" id="ProtNLM"/>
    </source>
</evidence>
<sequence>MFFPSDSLRFLVQIPFFNAEVFAEKNSTSYTWEDVLNSHIAFPTVKNKQRGDMDWHDQCHYYERNYVHLKNLPLSQAINYSSNDARVVRCEQWEYDQSVMEKTVVTEWNRVCDNNWSRAHVHMSYSLGYLVGGLLGGFVSDRLVSVKLNHSNGVNTEHTYTTGTML</sequence>
<evidence type="ECO:0000313" key="2">
    <source>
        <dbReference type="Proteomes" id="UP000271889"/>
    </source>
</evidence>
<accession>A0A3P6TWE6</accession>
<protein>
    <recommendedName>
        <fullName evidence="3">Major facilitator superfamily (MFS) profile domain-containing protein</fullName>
    </recommendedName>
</protein>
<dbReference type="Proteomes" id="UP000271889">
    <property type="component" value="Unassembled WGS sequence"/>
</dbReference>
<name>A0A3P6TWE6_CYLGO</name>
<evidence type="ECO:0000313" key="1">
    <source>
        <dbReference type="EMBL" id="VDK70354.1"/>
    </source>
</evidence>
<gene>
    <name evidence="1" type="ORF">CGOC_LOCUS6610</name>
</gene>
<dbReference type="EMBL" id="UYRV01021842">
    <property type="protein sequence ID" value="VDK70354.1"/>
    <property type="molecule type" value="Genomic_DNA"/>
</dbReference>
<keyword evidence="2" id="KW-1185">Reference proteome</keyword>
<dbReference type="AlphaFoldDB" id="A0A3P6TWE6"/>
<dbReference type="OrthoDB" id="5296287at2759"/>
<proteinExistence type="predicted"/>
<reference evidence="1 2" key="1">
    <citation type="submission" date="2018-11" db="EMBL/GenBank/DDBJ databases">
        <authorList>
            <consortium name="Pathogen Informatics"/>
        </authorList>
    </citation>
    <scope>NUCLEOTIDE SEQUENCE [LARGE SCALE GENOMIC DNA]</scope>
</reference>